<sequence length="105" mass="12102">MIEAATNNFSTENLIGKGGFGNVYKVWEKWTENKALSILEQKIENYVEIEVIKCIQVGLLCVQENPDVRPPMITVISYLDNHLIEMPSPQEPAFIMHRRIMIKLK</sequence>
<reference evidence="1 2" key="1">
    <citation type="journal article" date="2023" name="Plants (Basel)">
        <title>Bridging the Gap: Combining Genomics and Transcriptomics Approaches to Understand Stylosanthes scabra, an Orphan Legume from the Brazilian Caatinga.</title>
        <authorList>
            <person name="Ferreira-Neto J.R.C."/>
            <person name="da Silva M.D."/>
            <person name="Binneck E."/>
            <person name="de Melo N.F."/>
            <person name="da Silva R.H."/>
            <person name="de Melo A.L.T.M."/>
            <person name="Pandolfi V."/>
            <person name="Bustamante F.O."/>
            <person name="Brasileiro-Vidal A.C."/>
            <person name="Benko-Iseppon A.M."/>
        </authorList>
    </citation>
    <scope>NUCLEOTIDE SEQUENCE [LARGE SCALE GENOMIC DNA]</scope>
    <source>
        <tissue evidence="1">Leaves</tissue>
    </source>
</reference>
<keyword evidence="2" id="KW-1185">Reference proteome</keyword>
<comment type="caution">
    <text evidence="1">The sequence shown here is derived from an EMBL/GenBank/DDBJ whole genome shotgun (WGS) entry which is preliminary data.</text>
</comment>
<dbReference type="PANTHER" id="PTHR27006:SF606">
    <property type="entry name" value="INTERLEUKIN-1 RECEPTOR-ASSOCIATED KINASE 4"/>
    <property type="match status" value="1"/>
</dbReference>
<dbReference type="EMBL" id="JASCZI010033476">
    <property type="protein sequence ID" value="MED6128946.1"/>
    <property type="molecule type" value="Genomic_DNA"/>
</dbReference>
<proteinExistence type="predicted"/>
<dbReference type="Proteomes" id="UP001341840">
    <property type="component" value="Unassembled WGS sequence"/>
</dbReference>
<evidence type="ECO:0000313" key="2">
    <source>
        <dbReference type="Proteomes" id="UP001341840"/>
    </source>
</evidence>
<dbReference type="PANTHER" id="PTHR27006">
    <property type="entry name" value="PROMASTIGOTE SURFACE ANTIGEN PROTEIN PSA"/>
    <property type="match status" value="1"/>
</dbReference>
<protein>
    <submittedName>
        <fullName evidence="1">Uncharacterized protein</fullName>
    </submittedName>
</protein>
<dbReference type="SUPFAM" id="SSF56112">
    <property type="entry name" value="Protein kinase-like (PK-like)"/>
    <property type="match status" value="1"/>
</dbReference>
<evidence type="ECO:0000313" key="1">
    <source>
        <dbReference type="EMBL" id="MED6128946.1"/>
    </source>
</evidence>
<organism evidence="1 2">
    <name type="scientific">Stylosanthes scabra</name>
    <dbReference type="NCBI Taxonomy" id="79078"/>
    <lineage>
        <taxon>Eukaryota</taxon>
        <taxon>Viridiplantae</taxon>
        <taxon>Streptophyta</taxon>
        <taxon>Embryophyta</taxon>
        <taxon>Tracheophyta</taxon>
        <taxon>Spermatophyta</taxon>
        <taxon>Magnoliopsida</taxon>
        <taxon>eudicotyledons</taxon>
        <taxon>Gunneridae</taxon>
        <taxon>Pentapetalae</taxon>
        <taxon>rosids</taxon>
        <taxon>fabids</taxon>
        <taxon>Fabales</taxon>
        <taxon>Fabaceae</taxon>
        <taxon>Papilionoideae</taxon>
        <taxon>50 kb inversion clade</taxon>
        <taxon>dalbergioids sensu lato</taxon>
        <taxon>Dalbergieae</taxon>
        <taxon>Pterocarpus clade</taxon>
        <taxon>Stylosanthes</taxon>
    </lineage>
</organism>
<dbReference type="InterPro" id="IPR011009">
    <property type="entry name" value="Kinase-like_dom_sf"/>
</dbReference>
<name>A0ABU6RXR3_9FABA</name>
<accession>A0ABU6RXR3</accession>
<dbReference type="Gene3D" id="3.30.200.20">
    <property type="entry name" value="Phosphorylase Kinase, domain 1"/>
    <property type="match status" value="1"/>
</dbReference>
<gene>
    <name evidence="1" type="ORF">PIB30_103004</name>
</gene>